<dbReference type="SUPFAM" id="SSF55826">
    <property type="entry name" value="YbaK/ProRS associated domain"/>
    <property type="match status" value="1"/>
</dbReference>
<sequence length="158" mass="17646">MNNALNTPLIQFLEKQQVSYRLLHHQKPATTIEEAAAERGIAPHQMVKCILLRDMSDRYALACTSGDSQVDPKKVRSILQWRRMTCVSIDHVKEITGYEIGTVTPLNLKTEMPILFDHSIISQNEVTISSGSKMAGIALATSDLLFLSNPLINNIQRS</sequence>
<feature type="domain" description="YbaK/aminoacyl-tRNA synthetase-associated" evidence="1">
    <location>
        <begin position="27"/>
        <end position="145"/>
    </location>
</feature>
<dbReference type="RefSeq" id="WP_225250152.1">
    <property type="nucleotide sequence ID" value="NZ_JAIWIU010000043.1"/>
</dbReference>
<gene>
    <name evidence="2" type="ORF">LDJ79_07585</name>
</gene>
<organism evidence="2 3">
    <name type="scientific">Vibrio tritonius</name>
    <dbReference type="NCBI Taxonomy" id="1435069"/>
    <lineage>
        <taxon>Bacteria</taxon>
        <taxon>Pseudomonadati</taxon>
        <taxon>Pseudomonadota</taxon>
        <taxon>Gammaproteobacteria</taxon>
        <taxon>Vibrionales</taxon>
        <taxon>Vibrionaceae</taxon>
        <taxon>Vibrio</taxon>
    </lineage>
</organism>
<dbReference type="CDD" id="cd04332">
    <property type="entry name" value="YbaK_like"/>
    <property type="match status" value="1"/>
</dbReference>
<dbReference type="PANTHER" id="PTHR30411">
    <property type="entry name" value="CYTOPLASMIC PROTEIN"/>
    <property type="match status" value="1"/>
</dbReference>
<dbReference type="EMBL" id="JAIWIU010000043">
    <property type="protein sequence ID" value="MCA2015967.1"/>
    <property type="molecule type" value="Genomic_DNA"/>
</dbReference>
<comment type="caution">
    <text evidence="2">The sequence shown here is derived from an EMBL/GenBank/DDBJ whole genome shotgun (WGS) entry which is preliminary data.</text>
</comment>
<dbReference type="Pfam" id="PF04073">
    <property type="entry name" value="tRNA_edit"/>
    <property type="match status" value="1"/>
</dbReference>
<dbReference type="Proteomes" id="UP001199044">
    <property type="component" value="Unassembled WGS sequence"/>
</dbReference>
<name>A0ABS7YLU9_9VIBR</name>
<dbReference type="InterPro" id="IPR007214">
    <property type="entry name" value="YbaK/aa-tRNA-synth-assoc-dom"/>
</dbReference>
<dbReference type="InterPro" id="IPR036754">
    <property type="entry name" value="YbaK/aa-tRNA-synt-asso_dom_sf"/>
</dbReference>
<evidence type="ECO:0000313" key="3">
    <source>
        <dbReference type="Proteomes" id="UP001199044"/>
    </source>
</evidence>
<reference evidence="3" key="1">
    <citation type="submission" date="2023-07" db="EMBL/GenBank/DDBJ databases">
        <title>Molecular identification of indigenous halophilic bacteria isolated from red sea cost, biodegradation of synthetic dyes and assessment of degraded metabolite toxicity.</title>
        <authorList>
            <person name="Chaieb K."/>
            <person name="Altayb H.N."/>
        </authorList>
    </citation>
    <scope>NUCLEOTIDE SEQUENCE [LARGE SCALE GENOMIC DNA]</scope>
    <source>
        <strain evidence="3">K20</strain>
    </source>
</reference>
<evidence type="ECO:0000259" key="1">
    <source>
        <dbReference type="Pfam" id="PF04073"/>
    </source>
</evidence>
<accession>A0ABS7YLU9</accession>
<proteinExistence type="predicted"/>
<dbReference type="Gene3D" id="3.90.960.10">
    <property type="entry name" value="YbaK/aminoacyl-tRNA synthetase-associated domain"/>
    <property type="match status" value="1"/>
</dbReference>
<keyword evidence="3" id="KW-1185">Reference proteome</keyword>
<dbReference type="PANTHER" id="PTHR30411:SF9">
    <property type="entry name" value="MULTIFUNCTIONAL SER_THR-TRNA DEACYLASE PROXP-Y"/>
    <property type="match status" value="1"/>
</dbReference>
<evidence type="ECO:0000313" key="2">
    <source>
        <dbReference type="EMBL" id="MCA2015967.1"/>
    </source>
</evidence>
<protein>
    <submittedName>
        <fullName evidence="2">YbaK/EbsC family protein</fullName>
    </submittedName>
</protein>